<name>A0ABW0P6W5_9HYPH</name>
<evidence type="ECO:0008006" key="3">
    <source>
        <dbReference type="Google" id="ProtNLM"/>
    </source>
</evidence>
<comment type="caution">
    <text evidence="1">The sequence shown here is derived from an EMBL/GenBank/DDBJ whole genome shotgun (WGS) entry which is preliminary data.</text>
</comment>
<keyword evidence="2" id="KW-1185">Reference proteome</keyword>
<dbReference type="Proteomes" id="UP001596060">
    <property type="component" value="Unassembled WGS sequence"/>
</dbReference>
<proteinExistence type="predicted"/>
<sequence length="230" mass="24690">MTTTTKAASPGKKYVLAAAGGGGKSTLAMLMASTAIFRKVEIDIFDVEPANPTSRRYFKSMPPENALEDDRPEAVVPFLENRVFGSSRPAIVDLGANMEGHVLRWVNDRGAAVAEDIRFIVPISKRDGITAAARIALNCGAASILLVHNEAGGLDADAAIADPAFVKLASQIGQPARLPHLGMTMADVHRTSTPPHAMIAGRNRFEAQGALTMIRTVEATFFDHPEFRPW</sequence>
<protein>
    <recommendedName>
        <fullName evidence="3">CobQ/CobB/MinD/ParA nucleotide binding domain-containing protein</fullName>
    </recommendedName>
</protein>
<evidence type="ECO:0000313" key="1">
    <source>
        <dbReference type="EMBL" id="MFC5508386.1"/>
    </source>
</evidence>
<dbReference type="RefSeq" id="WP_067988169.1">
    <property type="nucleotide sequence ID" value="NZ_JBHSLU010000089.1"/>
</dbReference>
<reference evidence="2" key="1">
    <citation type="journal article" date="2019" name="Int. J. Syst. Evol. Microbiol.">
        <title>The Global Catalogue of Microorganisms (GCM) 10K type strain sequencing project: providing services to taxonomists for standard genome sequencing and annotation.</title>
        <authorList>
            <consortium name="The Broad Institute Genomics Platform"/>
            <consortium name="The Broad Institute Genome Sequencing Center for Infectious Disease"/>
            <person name="Wu L."/>
            <person name="Ma J."/>
        </authorList>
    </citation>
    <scope>NUCLEOTIDE SEQUENCE [LARGE SCALE GENOMIC DNA]</scope>
    <source>
        <strain evidence="2">CCUG 43117</strain>
    </source>
</reference>
<organism evidence="1 2">
    <name type="scientific">Bosea massiliensis</name>
    <dbReference type="NCBI Taxonomy" id="151419"/>
    <lineage>
        <taxon>Bacteria</taxon>
        <taxon>Pseudomonadati</taxon>
        <taxon>Pseudomonadota</taxon>
        <taxon>Alphaproteobacteria</taxon>
        <taxon>Hyphomicrobiales</taxon>
        <taxon>Boseaceae</taxon>
        <taxon>Bosea</taxon>
    </lineage>
</organism>
<accession>A0ABW0P6W5</accession>
<dbReference type="EMBL" id="JBHSLU010000089">
    <property type="protein sequence ID" value="MFC5508386.1"/>
    <property type="molecule type" value="Genomic_DNA"/>
</dbReference>
<evidence type="ECO:0000313" key="2">
    <source>
        <dbReference type="Proteomes" id="UP001596060"/>
    </source>
</evidence>
<gene>
    <name evidence="1" type="ORF">ACFPN9_24380</name>
</gene>